<accession>S2KYP3</accession>
<sequence>MEIQDILKKYNELKLPEYDYRPDNYILLGVCRELGAVKLFEALTLMSQSEFVKNNLSINTIFKIENLKKALNGNFKDRERKGCKKTESKKSFERPVYEDFTGELIDHILNETLGGE</sequence>
<reference evidence="2 3" key="1">
    <citation type="submission" date="2012-07" db="EMBL/GenBank/DDBJ databases">
        <title>The Genome Sequence of Fusobacterium ulcerans 12_1B.</title>
        <authorList>
            <consortium name="The Broad Institute Genome Sequencing Platform"/>
            <person name="Earl A."/>
            <person name="Ward D."/>
            <person name="Feldgarden M."/>
            <person name="Gevers D."/>
            <person name="Strauss J."/>
            <person name="Ambrose C.E."/>
            <person name="Allen-Vercoe E."/>
            <person name="Walker B."/>
            <person name="Young S.K."/>
            <person name="Zeng Q."/>
            <person name="Gargeya S."/>
            <person name="Fitzgerald M."/>
            <person name="Haas B."/>
            <person name="Abouelleil A."/>
            <person name="Alvarado L."/>
            <person name="Arachchi H.M."/>
            <person name="Berlin A.M."/>
            <person name="Chapman S.B."/>
            <person name="Goldberg J."/>
            <person name="Griggs A."/>
            <person name="Gujja S."/>
            <person name="Hansen M."/>
            <person name="Howarth C."/>
            <person name="Imamovic A."/>
            <person name="Larimer J."/>
            <person name="McCowen C."/>
            <person name="Montmayeur A."/>
            <person name="Murphy C."/>
            <person name="Neiman D."/>
            <person name="Pearson M."/>
            <person name="Priest M."/>
            <person name="Roberts A."/>
            <person name="Saif S."/>
            <person name="Shea T."/>
            <person name="Sisk P."/>
            <person name="Sykes S."/>
            <person name="Wortman J."/>
            <person name="Nusbaum C."/>
            <person name="Birren B."/>
        </authorList>
    </citation>
    <scope>NUCLEOTIDE SEQUENCE [LARGE SCALE GENOMIC DNA]</scope>
    <source>
        <strain evidence="2 3">12_1B</strain>
    </source>
</reference>
<dbReference type="Proteomes" id="UP000003233">
    <property type="component" value="Unassembled WGS sequence"/>
</dbReference>
<evidence type="ECO:0000313" key="1">
    <source>
        <dbReference type="EMBL" id="EPC09003.1"/>
    </source>
</evidence>
<organism evidence="2 3">
    <name type="scientific">Fusobacterium ulcerans 12-1B</name>
    <dbReference type="NCBI Taxonomy" id="457404"/>
    <lineage>
        <taxon>Bacteria</taxon>
        <taxon>Fusobacteriati</taxon>
        <taxon>Fusobacteriota</taxon>
        <taxon>Fusobacteriia</taxon>
        <taxon>Fusobacteriales</taxon>
        <taxon>Fusobacteriaceae</taxon>
        <taxon>Fusobacterium</taxon>
    </lineage>
</organism>
<name>S2KYP3_9FUSO</name>
<dbReference type="HOGENOM" id="CLU_2093304_0_0_0"/>
<proteinExistence type="predicted"/>
<dbReference type="EMBL" id="AGWJ02000001">
    <property type="protein sequence ID" value="EPC09207.1"/>
    <property type="molecule type" value="Genomic_DNA"/>
</dbReference>
<dbReference type="PATRIC" id="fig|457404.5.peg.3194"/>
<gene>
    <name evidence="2" type="ORF">HMPREF0402_04070</name>
    <name evidence="1" type="ORF">HMPREF0402_04268</name>
</gene>
<evidence type="ECO:0000313" key="2">
    <source>
        <dbReference type="EMBL" id="EPC09207.1"/>
    </source>
</evidence>
<dbReference type="EMBL" id="AGWJ02000030">
    <property type="protein sequence ID" value="EPC09003.1"/>
    <property type="molecule type" value="Genomic_DNA"/>
</dbReference>
<protein>
    <submittedName>
        <fullName evidence="2">Uncharacterized protein</fullName>
    </submittedName>
</protein>
<dbReference type="AlphaFoldDB" id="S2KYP3"/>
<keyword evidence="3" id="KW-1185">Reference proteome</keyword>
<evidence type="ECO:0000313" key="3">
    <source>
        <dbReference type="Proteomes" id="UP000003233"/>
    </source>
</evidence>
<comment type="caution">
    <text evidence="2">The sequence shown here is derived from an EMBL/GenBank/DDBJ whole genome shotgun (WGS) entry which is preliminary data.</text>
</comment>